<gene>
    <name evidence="10" type="ORF">FM115_01030</name>
</gene>
<dbReference type="Proteomes" id="UP000195611">
    <property type="component" value="Unassembled WGS sequence"/>
</dbReference>
<dbReference type="PRINTS" id="PR00508">
    <property type="entry name" value="S21N4MTFRASE"/>
</dbReference>
<evidence type="ECO:0000256" key="7">
    <source>
        <dbReference type="ARBA" id="ARBA00049120"/>
    </source>
</evidence>
<evidence type="ECO:0000313" key="10">
    <source>
        <dbReference type="EMBL" id="SJN18908.1"/>
    </source>
</evidence>
<organism evidence="10 11">
    <name type="scientific">Marinilactibacillus psychrotolerans 42ea</name>
    <dbReference type="NCBI Taxonomy" id="1255609"/>
    <lineage>
        <taxon>Bacteria</taxon>
        <taxon>Bacillati</taxon>
        <taxon>Bacillota</taxon>
        <taxon>Bacilli</taxon>
        <taxon>Lactobacillales</taxon>
        <taxon>Carnobacteriaceae</taxon>
        <taxon>Marinilactibacillus</taxon>
    </lineage>
</organism>
<dbReference type="InterPro" id="IPR001091">
    <property type="entry name" value="RM_Methyltransferase"/>
</dbReference>
<feature type="domain" description="DNA methylase N-4/N-6" evidence="9">
    <location>
        <begin position="25"/>
        <end position="282"/>
    </location>
</feature>
<dbReference type="PANTHER" id="PTHR13370">
    <property type="entry name" value="RNA METHYLASE-RELATED"/>
    <property type="match status" value="1"/>
</dbReference>
<keyword evidence="3" id="KW-0808">Transferase</keyword>
<accession>A0A1R4IGP3</accession>
<dbReference type="EC" id="2.1.1.-" evidence="8"/>
<dbReference type="GO" id="GO:0009307">
    <property type="term" value="P:DNA restriction-modification system"/>
    <property type="evidence" value="ECO:0007669"/>
    <property type="project" value="UniProtKB-KW"/>
</dbReference>
<evidence type="ECO:0000256" key="6">
    <source>
        <dbReference type="ARBA" id="ARBA00023125"/>
    </source>
</evidence>
<dbReference type="GO" id="GO:0008170">
    <property type="term" value="F:N-methyltransferase activity"/>
    <property type="evidence" value="ECO:0007669"/>
    <property type="project" value="InterPro"/>
</dbReference>
<dbReference type="InterPro" id="IPR002941">
    <property type="entry name" value="DNA_methylase_N4/N6"/>
</dbReference>
<dbReference type="InterPro" id="IPR029063">
    <property type="entry name" value="SAM-dependent_MTases_sf"/>
</dbReference>
<dbReference type="InterPro" id="IPR017985">
    <property type="entry name" value="MeTrfase_CN4_CS"/>
</dbReference>
<dbReference type="GO" id="GO:0015667">
    <property type="term" value="F:site-specific DNA-methyltransferase (cytosine-N4-specific) activity"/>
    <property type="evidence" value="ECO:0007669"/>
    <property type="project" value="UniProtKB-EC"/>
</dbReference>
<evidence type="ECO:0000256" key="5">
    <source>
        <dbReference type="ARBA" id="ARBA00022747"/>
    </source>
</evidence>
<dbReference type="PANTHER" id="PTHR13370:SF3">
    <property type="entry name" value="TRNA (GUANINE(10)-N2)-METHYLTRANSFERASE HOMOLOG"/>
    <property type="match status" value="1"/>
</dbReference>
<evidence type="ECO:0000259" key="9">
    <source>
        <dbReference type="Pfam" id="PF01555"/>
    </source>
</evidence>
<keyword evidence="5" id="KW-0680">Restriction system</keyword>
<protein>
    <recommendedName>
        <fullName evidence="8">Methyltransferase</fullName>
        <ecNumber evidence="8">2.1.1.-</ecNumber>
    </recommendedName>
</protein>
<keyword evidence="2" id="KW-0489">Methyltransferase</keyword>
<dbReference type="Pfam" id="PF01555">
    <property type="entry name" value="N6_N4_Mtase"/>
    <property type="match status" value="1"/>
</dbReference>
<comment type="catalytic activity">
    <reaction evidence="7">
        <text>a 2'-deoxycytidine in DNA + S-adenosyl-L-methionine = an N(4)-methyl-2'-deoxycytidine in DNA + S-adenosyl-L-homocysteine + H(+)</text>
        <dbReference type="Rhea" id="RHEA:16857"/>
        <dbReference type="Rhea" id="RHEA-COMP:11369"/>
        <dbReference type="Rhea" id="RHEA-COMP:13674"/>
        <dbReference type="ChEBI" id="CHEBI:15378"/>
        <dbReference type="ChEBI" id="CHEBI:57856"/>
        <dbReference type="ChEBI" id="CHEBI:59789"/>
        <dbReference type="ChEBI" id="CHEBI:85452"/>
        <dbReference type="ChEBI" id="CHEBI:137933"/>
        <dbReference type="EC" id="2.1.1.113"/>
    </reaction>
</comment>
<dbReference type="Gene3D" id="3.40.50.150">
    <property type="entry name" value="Vaccinia Virus protein VP39"/>
    <property type="match status" value="1"/>
</dbReference>
<sequence>MFIEEDIVENIDCLEIPKKLPAASIDLIVTSPPYWAKRIYNGSGELGSEATPELFVKTLADYFDAFEPLLKDEGNMYINMGDTFFGSGAGAWKKYLDEEGNVTQHQKNRKEKFFTTKPLQPKLKQNGKLYQNKQLLLIPSRFAIEMQERGWILRDDIIWRKPNRIPASVKDRFNNTYEHVFHFVKSKKYYFDLEAVKIMGANGRLKNPGDVWDINTQPLSGSHTATFPEELVEQCIKSGSPENGVVFDPFMGTGTAWIVANRLNRRFVGAEMNKEFFEFAKERFEKSLPVKHSAQEKEDPLLEEQLNLKLFVD</sequence>
<name>A0A1R4IGP3_9LACT</name>
<dbReference type="AlphaFoldDB" id="A0A1R4IGP3"/>
<evidence type="ECO:0000256" key="4">
    <source>
        <dbReference type="ARBA" id="ARBA00022691"/>
    </source>
</evidence>
<dbReference type="PROSITE" id="PS00093">
    <property type="entry name" value="N4_MTASE"/>
    <property type="match status" value="1"/>
</dbReference>
<evidence type="ECO:0000256" key="1">
    <source>
        <dbReference type="ARBA" id="ARBA00010203"/>
    </source>
</evidence>
<keyword evidence="6" id="KW-0238">DNA-binding</keyword>
<dbReference type="EMBL" id="FUKW01000017">
    <property type="protein sequence ID" value="SJN18908.1"/>
    <property type="molecule type" value="Genomic_DNA"/>
</dbReference>
<dbReference type="SUPFAM" id="SSF53335">
    <property type="entry name" value="S-adenosyl-L-methionine-dependent methyltransferases"/>
    <property type="match status" value="1"/>
</dbReference>
<dbReference type="GO" id="GO:0005737">
    <property type="term" value="C:cytoplasm"/>
    <property type="evidence" value="ECO:0007669"/>
    <property type="project" value="TreeGrafter"/>
</dbReference>
<proteinExistence type="inferred from homology"/>
<dbReference type="GO" id="GO:0003677">
    <property type="term" value="F:DNA binding"/>
    <property type="evidence" value="ECO:0007669"/>
    <property type="project" value="UniProtKB-KW"/>
</dbReference>
<evidence type="ECO:0000313" key="11">
    <source>
        <dbReference type="Proteomes" id="UP000195611"/>
    </source>
</evidence>
<comment type="similarity">
    <text evidence="1">Belongs to the N(4)/N(6)-methyltransferase family. N(4) subfamily.</text>
</comment>
<keyword evidence="4" id="KW-0949">S-adenosyl-L-methionine</keyword>
<evidence type="ECO:0000256" key="8">
    <source>
        <dbReference type="RuleBase" id="RU362026"/>
    </source>
</evidence>
<reference evidence="10 11" key="1">
    <citation type="submission" date="2017-02" db="EMBL/GenBank/DDBJ databases">
        <authorList>
            <person name="Peterson S.W."/>
        </authorList>
    </citation>
    <scope>NUCLEOTIDE SEQUENCE [LARGE SCALE GENOMIC DNA]</scope>
    <source>
        <strain evidence="10 11">42ea</strain>
    </source>
</reference>
<dbReference type="RefSeq" id="WP_087057008.1">
    <property type="nucleotide sequence ID" value="NZ_FUKW01000017.1"/>
</dbReference>
<dbReference type="GO" id="GO:0032259">
    <property type="term" value="P:methylation"/>
    <property type="evidence" value="ECO:0007669"/>
    <property type="project" value="UniProtKB-KW"/>
</dbReference>
<evidence type="ECO:0000256" key="2">
    <source>
        <dbReference type="ARBA" id="ARBA00022603"/>
    </source>
</evidence>
<evidence type="ECO:0000256" key="3">
    <source>
        <dbReference type="ARBA" id="ARBA00022679"/>
    </source>
</evidence>